<evidence type="ECO:0000313" key="3">
    <source>
        <dbReference type="EMBL" id="MFD2245104.1"/>
    </source>
</evidence>
<dbReference type="Gene3D" id="3.40.50.2000">
    <property type="entry name" value="Glycogen Phosphorylase B"/>
    <property type="match status" value="1"/>
</dbReference>
<dbReference type="GO" id="GO:0016757">
    <property type="term" value="F:glycosyltransferase activity"/>
    <property type="evidence" value="ECO:0007669"/>
    <property type="project" value="UniProtKB-KW"/>
</dbReference>
<comment type="caution">
    <text evidence="3">The sequence shown here is derived from an EMBL/GenBank/DDBJ whole genome shotgun (WGS) entry which is preliminary data.</text>
</comment>
<dbReference type="PANTHER" id="PTHR46401">
    <property type="entry name" value="GLYCOSYLTRANSFERASE WBBK-RELATED"/>
    <property type="match status" value="1"/>
</dbReference>
<dbReference type="SUPFAM" id="SSF53756">
    <property type="entry name" value="UDP-Glycosyltransferase/glycogen phosphorylase"/>
    <property type="match status" value="1"/>
</dbReference>
<feature type="domain" description="Glycosyl transferase family 1" evidence="2">
    <location>
        <begin position="182"/>
        <end position="346"/>
    </location>
</feature>
<dbReference type="EMBL" id="JBHUIM010000001">
    <property type="protein sequence ID" value="MFD2245104.1"/>
    <property type="molecule type" value="Genomic_DNA"/>
</dbReference>
<dbReference type="Proteomes" id="UP001597374">
    <property type="component" value="Unassembled WGS sequence"/>
</dbReference>
<sequence>MRFINSKPELHGIYTFVLNENLKCRLACLNESDAYDIKYIQVKKKYRNSIERGISEWKEVTKVIEAEANYTEIIFLDIDPFLHLVATRQFKRFNLAVKGILFAPYYHFKEANSGPWFYIRHIIRSYFFQKYSTILNPRIKKLFILNDEKCIENMNSTIKNIFSFLPDPINDEVKVVDSVNEEAIKTKYNIRPGCKNLLLFGSIDYRKNLINIINSLLLMPLSVRKNINLIIAGKFHPDIKEKYLQHIQKHKNNVSLCYYDEFISDEEREVLFKHSDVVLMPYTNFFGSSGILGHTIKHNKRVVASNTGLVSRLVIENQLGLTVDPYNKHDIRDAILQILKTEKSYQYNGAKILKKYNPIYFSQTLLLE</sequence>
<dbReference type="RefSeq" id="WP_250429492.1">
    <property type="nucleotide sequence ID" value="NZ_JALPRR010000002.1"/>
</dbReference>
<keyword evidence="1 3" id="KW-0808">Transferase</keyword>
<evidence type="ECO:0000256" key="1">
    <source>
        <dbReference type="ARBA" id="ARBA00022679"/>
    </source>
</evidence>
<keyword evidence="4" id="KW-1185">Reference proteome</keyword>
<keyword evidence="3" id="KW-0328">Glycosyltransferase</keyword>
<evidence type="ECO:0000259" key="2">
    <source>
        <dbReference type="Pfam" id="PF00534"/>
    </source>
</evidence>
<dbReference type="InterPro" id="IPR001296">
    <property type="entry name" value="Glyco_trans_1"/>
</dbReference>
<dbReference type="PANTHER" id="PTHR46401:SF2">
    <property type="entry name" value="GLYCOSYLTRANSFERASE WBBK-RELATED"/>
    <property type="match status" value="1"/>
</dbReference>
<name>A0ABW5CT70_9BACT</name>
<evidence type="ECO:0000313" key="4">
    <source>
        <dbReference type="Proteomes" id="UP001597374"/>
    </source>
</evidence>
<gene>
    <name evidence="3" type="ORF">ACFSKP_02490</name>
</gene>
<protein>
    <submittedName>
        <fullName evidence="3">Glycosyltransferase</fullName>
        <ecNumber evidence="3">2.4.-.-</ecNumber>
    </submittedName>
</protein>
<dbReference type="Pfam" id="PF00534">
    <property type="entry name" value="Glycos_transf_1"/>
    <property type="match status" value="1"/>
</dbReference>
<organism evidence="3 4">
    <name type="scientific">Pontibacter ruber</name>
    <dbReference type="NCBI Taxonomy" id="1343895"/>
    <lineage>
        <taxon>Bacteria</taxon>
        <taxon>Pseudomonadati</taxon>
        <taxon>Bacteroidota</taxon>
        <taxon>Cytophagia</taxon>
        <taxon>Cytophagales</taxon>
        <taxon>Hymenobacteraceae</taxon>
        <taxon>Pontibacter</taxon>
    </lineage>
</organism>
<proteinExistence type="predicted"/>
<reference evidence="4" key="1">
    <citation type="journal article" date="2019" name="Int. J. Syst. Evol. Microbiol.">
        <title>The Global Catalogue of Microorganisms (GCM) 10K type strain sequencing project: providing services to taxonomists for standard genome sequencing and annotation.</title>
        <authorList>
            <consortium name="The Broad Institute Genomics Platform"/>
            <consortium name="The Broad Institute Genome Sequencing Center for Infectious Disease"/>
            <person name="Wu L."/>
            <person name="Ma J."/>
        </authorList>
    </citation>
    <scope>NUCLEOTIDE SEQUENCE [LARGE SCALE GENOMIC DNA]</scope>
    <source>
        <strain evidence="4">CGMCC 4.1782</strain>
    </source>
</reference>
<accession>A0ABW5CT70</accession>
<dbReference type="EC" id="2.4.-.-" evidence="3"/>